<dbReference type="InterPro" id="IPR035094">
    <property type="entry name" value="EgtD"/>
</dbReference>
<reference evidence="4 5" key="1">
    <citation type="submission" date="2021-04" db="EMBL/GenBank/DDBJ databases">
        <title>Metabacillus sp. strain KIGAM252 whole genome sequence.</title>
        <authorList>
            <person name="Seo M.-J."/>
            <person name="Cho E.-S."/>
            <person name="Hwang C.Y."/>
            <person name="Yoon D.J."/>
        </authorList>
    </citation>
    <scope>NUCLEOTIDE SEQUENCE [LARGE SCALE GENOMIC DNA]</scope>
    <source>
        <strain evidence="4 5">KIGAM252</strain>
    </source>
</reference>
<dbReference type="Gene3D" id="3.40.50.150">
    <property type="entry name" value="Vaccinia Virus protein VP39"/>
    <property type="match status" value="1"/>
</dbReference>
<evidence type="ECO:0000256" key="2">
    <source>
        <dbReference type="ARBA" id="ARBA00022679"/>
    </source>
</evidence>
<dbReference type="NCBIfam" id="TIGR03438">
    <property type="entry name" value="egtD_ergothio"/>
    <property type="match status" value="1"/>
</dbReference>
<dbReference type="InterPro" id="IPR017804">
    <property type="entry name" value="MeTrfase_EgtD-like"/>
</dbReference>
<dbReference type="Pfam" id="PF10017">
    <property type="entry name" value="Methyltransf_33"/>
    <property type="match status" value="1"/>
</dbReference>
<dbReference type="GO" id="GO:0052706">
    <property type="term" value="F:L-histidine N(alpha)-methyltransferase activity"/>
    <property type="evidence" value="ECO:0007669"/>
    <property type="project" value="UniProtKB-EC"/>
</dbReference>
<evidence type="ECO:0000313" key="4">
    <source>
        <dbReference type="EMBL" id="MBS2968729.1"/>
    </source>
</evidence>
<name>A0ABS5LDQ6_9BACI</name>
<dbReference type="PANTHER" id="PTHR43397:SF1">
    <property type="entry name" value="ERGOTHIONEINE BIOSYNTHESIS PROTEIN 1"/>
    <property type="match status" value="1"/>
</dbReference>
<dbReference type="InterPro" id="IPR019257">
    <property type="entry name" value="MeTrfase_dom"/>
</dbReference>
<evidence type="ECO:0000313" key="5">
    <source>
        <dbReference type="Proteomes" id="UP000682403"/>
    </source>
</evidence>
<proteinExistence type="predicted"/>
<dbReference type="GO" id="GO:0032259">
    <property type="term" value="P:methylation"/>
    <property type="evidence" value="ECO:0007669"/>
    <property type="project" value="UniProtKB-KW"/>
</dbReference>
<dbReference type="Proteomes" id="UP000682403">
    <property type="component" value="Unassembled WGS sequence"/>
</dbReference>
<dbReference type="RefSeq" id="WP_211557758.1">
    <property type="nucleotide sequence ID" value="NZ_JAGVRK010000001.1"/>
</dbReference>
<sequence>MTTVRHAIQFTDHGAVQSSFLTEVLKGLKREPKTLPAKFLYDERGSELFEEITNLTEYYPTRTEIAILERVKHELALLIGPEAALIEFGSGSSRKIQILLQALKDLTVYVPIDISKEFLYASSLKLGHDYPSLHIHAVAGDYTAPMTLPELNCRKKAAFFPGSTIGNFEPHEAGAFFDTVAAMLEKGDGFLIGVDLKKDIRILNAAYNDARGITAEFNLNILKRMNRELSADFDLEAYRHHAFYNEAKGRMEMHIISQKDQKVTIQSEEIAIQKGETIHTENSYKYEVEDFHNLASKSGFTAQKFWTDEKRLFSLHYLELR</sequence>
<keyword evidence="1 4" id="KW-0489">Methyltransferase</keyword>
<keyword evidence="2 4" id="KW-0808">Transferase</keyword>
<feature type="domain" description="Histidine-specific methyltransferase SAM-dependent" evidence="3">
    <location>
        <begin position="22"/>
        <end position="319"/>
    </location>
</feature>
<dbReference type="InterPro" id="IPR029063">
    <property type="entry name" value="SAM-dependent_MTases_sf"/>
</dbReference>
<protein>
    <submittedName>
        <fullName evidence="4">L-histidine N(Alpha)-methyltransferase</fullName>
        <ecNumber evidence="4">2.1.1.44</ecNumber>
    </submittedName>
</protein>
<dbReference type="PANTHER" id="PTHR43397">
    <property type="entry name" value="ERGOTHIONEINE BIOSYNTHESIS PROTEIN 1"/>
    <property type="match status" value="1"/>
</dbReference>
<evidence type="ECO:0000259" key="3">
    <source>
        <dbReference type="Pfam" id="PF10017"/>
    </source>
</evidence>
<evidence type="ECO:0000256" key="1">
    <source>
        <dbReference type="ARBA" id="ARBA00022603"/>
    </source>
</evidence>
<dbReference type="EMBL" id="JAGVRK010000001">
    <property type="protein sequence ID" value="MBS2968729.1"/>
    <property type="molecule type" value="Genomic_DNA"/>
</dbReference>
<comment type="caution">
    <text evidence="4">The sequence shown here is derived from an EMBL/GenBank/DDBJ whole genome shotgun (WGS) entry which is preliminary data.</text>
</comment>
<organism evidence="4 5">
    <name type="scientific">Metabacillus flavus</name>
    <dbReference type="NCBI Taxonomy" id="2823519"/>
    <lineage>
        <taxon>Bacteria</taxon>
        <taxon>Bacillati</taxon>
        <taxon>Bacillota</taxon>
        <taxon>Bacilli</taxon>
        <taxon>Bacillales</taxon>
        <taxon>Bacillaceae</taxon>
        <taxon>Metabacillus</taxon>
    </lineage>
</organism>
<dbReference type="EC" id="2.1.1.44" evidence="4"/>
<keyword evidence="5" id="KW-1185">Reference proteome</keyword>
<gene>
    <name evidence="4" type="primary">egtD</name>
    <name evidence="4" type="ORF">J9317_08160</name>
</gene>
<dbReference type="PIRSF" id="PIRSF018005">
    <property type="entry name" value="UCP018005"/>
    <property type="match status" value="1"/>
</dbReference>
<accession>A0ABS5LDQ6</accession>
<dbReference type="InterPro" id="IPR051128">
    <property type="entry name" value="EgtD_Methyltrsf_superfamily"/>
</dbReference>
<dbReference type="SUPFAM" id="SSF53335">
    <property type="entry name" value="S-adenosyl-L-methionine-dependent methyltransferases"/>
    <property type="match status" value="1"/>
</dbReference>